<name>A0A8D3AWN0_SCOMX</name>
<feature type="compositionally biased region" description="Polar residues" evidence="9">
    <location>
        <begin position="458"/>
        <end position="478"/>
    </location>
</feature>
<keyword evidence="7" id="KW-0446">Lipid-binding</keyword>
<feature type="compositionally biased region" description="Basic and acidic residues" evidence="9">
    <location>
        <begin position="301"/>
        <end position="332"/>
    </location>
</feature>
<keyword evidence="5" id="KW-1133">Transmembrane helix</keyword>
<dbReference type="CDD" id="cd21675">
    <property type="entry name" value="SMP_TEX2"/>
    <property type="match status" value="1"/>
</dbReference>
<reference evidence="11" key="2">
    <citation type="submission" date="2025-08" db="UniProtKB">
        <authorList>
            <consortium name="Ensembl"/>
        </authorList>
    </citation>
    <scope>IDENTIFICATION</scope>
</reference>
<evidence type="ECO:0000256" key="8">
    <source>
        <dbReference type="ARBA" id="ARBA00023136"/>
    </source>
</evidence>
<feature type="region of interest" description="Disordered" evidence="9">
    <location>
        <begin position="458"/>
        <end position="488"/>
    </location>
</feature>
<reference evidence="11" key="1">
    <citation type="submission" date="2023-05" db="EMBL/GenBank/DDBJ databases">
        <title>High-quality long-read genome of Scophthalmus maximus.</title>
        <authorList>
            <person name="Lien S."/>
            <person name="Martinez P."/>
        </authorList>
    </citation>
    <scope>NUCLEOTIDE SEQUENCE [LARGE SCALE GENOMIC DNA]</scope>
</reference>
<feature type="region of interest" description="Disordered" evidence="9">
    <location>
        <begin position="82"/>
        <end position="103"/>
    </location>
</feature>
<dbReference type="PANTHER" id="PTHR13466:SF2">
    <property type="entry name" value="TESTIS-EXPRESSED PROTEIN 2"/>
    <property type="match status" value="1"/>
</dbReference>
<keyword evidence="6" id="KW-0445">Lipid transport</keyword>
<dbReference type="Ensembl" id="ENSSMAT00000025033.2">
    <property type="protein sequence ID" value="ENSSMAP00000024733.2"/>
    <property type="gene ID" value="ENSSMAG00000015085.2"/>
</dbReference>
<evidence type="ECO:0000313" key="12">
    <source>
        <dbReference type="Proteomes" id="UP000694558"/>
    </source>
</evidence>
<dbReference type="GO" id="GO:0005789">
    <property type="term" value="C:endoplasmic reticulum membrane"/>
    <property type="evidence" value="ECO:0007669"/>
    <property type="project" value="UniProtKB-SubCell"/>
</dbReference>
<feature type="compositionally biased region" description="Low complexity" evidence="9">
    <location>
        <begin position="408"/>
        <end position="423"/>
    </location>
</feature>
<proteinExistence type="predicted"/>
<sequence length="786" mass="88161">MKSFVKSLSTDTSKAEHQEGPLHHYLHQQQQQTQPSHRQASSSTLHKSSSLTLGRCSMSALVARQEDEDFCELYSEDFELCTDTETPDGDRPGSRQPHTGSAGLCSELDMEEEEKAEEEEVDTVPVNGLVFLTQFMYWYLVLPVPPCVCAVVHGIAAGFMLALLVLWLSCPRRSSSGMRRGRGRIGNWNVAQLDIKEPGIFKGWMNEIHSYDPEMYHATLTHSVYVRLEGSVLRLSKPNRNISRRAAHNEPKPDVTYISQKIYDLTDSKIYLMPQSLARKRVWNKKYPICIELAKQEDFMSKAQGEKPEGGEDKLTGPGEKLDRTDKCEKAEGSASAEESKISASGGGDLTIYLFGRTGREKEEWFRRFLIASRTKSDGRSGSLPAFLLSHSRSSSTQSGGGQEADSRSSSRGSLEELSQSRAREISSALSGGSAGAMKQKMLLEYNVYMAKYVNPQAPQRSPAATDSPGNSPESSPETTKKLRRSSEETVEPEAWVNAFLGRIFWDFLGEKYWADVVSKKIQMKLSKIRLPYVMNELTLTELDMGLSIPKVLRASKPSVDHQGLWFDMEVSYTGSFLMTLETKMNLARLGKEGEGLGEHGKEWPRTYCLADSDEESSSAGSSDEEDPQELLSDRPILPGGEGFVGGHRPSKIMRFVDKIAKSKYFQKATETEFIKKKMEEVSNTPLLLTVEVQECRGTLAVNIPPPPTDRIWYGFRSPPHLELKARPKLGEREVTLVHVTDWIEKKLDQEFQKIFVMPNMDDLWLPIMHSAMDTLPLPHQSVAIH</sequence>
<evidence type="ECO:0000313" key="11">
    <source>
        <dbReference type="Ensembl" id="ENSSMAP00000024733.2"/>
    </source>
</evidence>
<keyword evidence="8" id="KW-0472">Membrane</keyword>
<evidence type="ECO:0000256" key="7">
    <source>
        <dbReference type="ARBA" id="ARBA00023121"/>
    </source>
</evidence>
<evidence type="ECO:0000256" key="3">
    <source>
        <dbReference type="ARBA" id="ARBA00022692"/>
    </source>
</evidence>
<dbReference type="PROSITE" id="PS51847">
    <property type="entry name" value="SMP"/>
    <property type="match status" value="1"/>
</dbReference>
<accession>A0A8D3AWN0</accession>
<dbReference type="InterPro" id="IPR031468">
    <property type="entry name" value="SMP_LBD"/>
</dbReference>
<dbReference type="AlphaFoldDB" id="A0A8D3AWN0"/>
<protein>
    <submittedName>
        <fullName evidence="11">Testis expressed 2</fullName>
    </submittedName>
</protein>
<keyword evidence="3" id="KW-0812">Transmembrane</keyword>
<gene>
    <name evidence="11" type="primary">tex2</name>
</gene>
<evidence type="ECO:0000256" key="9">
    <source>
        <dbReference type="SAM" id="MobiDB-lite"/>
    </source>
</evidence>
<dbReference type="PANTHER" id="PTHR13466">
    <property type="entry name" value="TEX2 PROTEIN-RELATED"/>
    <property type="match status" value="1"/>
</dbReference>
<keyword evidence="2" id="KW-0813">Transport</keyword>
<keyword evidence="4" id="KW-0256">Endoplasmic reticulum</keyword>
<feature type="compositionally biased region" description="Acidic residues" evidence="9">
    <location>
        <begin position="612"/>
        <end position="629"/>
    </location>
</feature>
<organism evidence="11 12">
    <name type="scientific">Scophthalmus maximus</name>
    <name type="common">Turbot</name>
    <name type="synonym">Psetta maxima</name>
    <dbReference type="NCBI Taxonomy" id="52904"/>
    <lineage>
        <taxon>Eukaryota</taxon>
        <taxon>Metazoa</taxon>
        <taxon>Chordata</taxon>
        <taxon>Craniata</taxon>
        <taxon>Vertebrata</taxon>
        <taxon>Euteleostomi</taxon>
        <taxon>Actinopterygii</taxon>
        <taxon>Neopterygii</taxon>
        <taxon>Teleostei</taxon>
        <taxon>Neoteleostei</taxon>
        <taxon>Acanthomorphata</taxon>
        <taxon>Carangaria</taxon>
        <taxon>Pleuronectiformes</taxon>
        <taxon>Pleuronectoidei</taxon>
        <taxon>Scophthalmidae</taxon>
        <taxon>Scophthalmus</taxon>
    </lineage>
</organism>
<feature type="domain" description="SMP-LTD" evidence="10">
    <location>
        <begin position="487"/>
        <end position="767"/>
    </location>
</feature>
<dbReference type="GO" id="GO:0008289">
    <property type="term" value="F:lipid binding"/>
    <property type="evidence" value="ECO:0007669"/>
    <property type="project" value="UniProtKB-KW"/>
</dbReference>
<dbReference type="GO" id="GO:0006869">
    <property type="term" value="P:lipid transport"/>
    <property type="evidence" value="ECO:0007669"/>
    <property type="project" value="UniProtKB-KW"/>
</dbReference>
<comment type="subcellular location">
    <subcellularLocation>
        <location evidence="1">Endoplasmic reticulum membrane</location>
    </subcellularLocation>
</comment>
<feature type="compositionally biased region" description="Basic and acidic residues" evidence="9">
    <location>
        <begin position="479"/>
        <end position="488"/>
    </location>
</feature>
<evidence type="ECO:0000256" key="4">
    <source>
        <dbReference type="ARBA" id="ARBA00022824"/>
    </source>
</evidence>
<evidence type="ECO:0000259" key="10">
    <source>
        <dbReference type="PROSITE" id="PS51847"/>
    </source>
</evidence>
<dbReference type="Proteomes" id="UP000694558">
    <property type="component" value="Chromosome 19"/>
</dbReference>
<evidence type="ECO:0000256" key="1">
    <source>
        <dbReference type="ARBA" id="ARBA00004586"/>
    </source>
</evidence>
<feature type="region of interest" description="Disordered" evidence="9">
    <location>
        <begin position="376"/>
        <end position="423"/>
    </location>
</feature>
<evidence type="ECO:0000256" key="6">
    <source>
        <dbReference type="ARBA" id="ARBA00023055"/>
    </source>
</evidence>
<feature type="compositionally biased region" description="Basic and acidic residues" evidence="9">
    <location>
        <begin position="13"/>
        <end position="22"/>
    </location>
</feature>
<feature type="region of interest" description="Disordered" evidence="9">
    <location>
        <begin position="1"/>
        <end position="48"/>
    </location>
</feature>
<feature type="region of interest" description="Disordered" evidence="9">
    <location>
        <begin position="612"/>
        <end position="646"/>
    </location>
</feature>
<dbReference type="GeneTree" id="ENSGT00390000000463"/>
<feature type="region of interest" description="Disordered" evidence="9">
    <location>
        <begin position="301"/>
        <end position="343"/>
    </location>
</feature>
<evidence type="ECO:0000256" key="5">
    <source>
        <dbReference type="ARBA" id="ARBA00022989"/>
    </source>
</evidence>
<evidence type="ECO:0000256" key="2">
    <source>
        <dbReference type="ARBA" id="ARBA00022448"/>
    </source>
</evidence>
<feature type="compositionally biased region" description="Low complexity" evidence="9">
    <location>
        <begin position="27"/>
        <end position="48"/>
    </location>
</feature>
<feature type="compositionally biased region" description="Polar residues" evidence="9">
    <location>
        <begin position="1"/>
        <end position="12"/>
    </location>
</feature>